<dbReference type="Gene3D" id="3.30.2080.10">
    <property type="entry name" value="GH92 mannosidase domain"/>
    <property type="match status" value="1"/>
</dbReference>
<dbReference type="Proteomes" id="UP000245410">
    <property type="component" value="Unassembled WGS sequence"/>
</dbReference>
<dbReference type="InterPro" id="IPR012939">
    <property type="entry name" value="Glyco_hydro_92"/>
</dbReference>
<dbReference type="PROSITE" id="PS50022">
    <property type="entry name" value="FA58C_3"/>
    <property type="match status" value="2"/>
</dbReference>
<feature type="region of interest" description="Disordered" evidence="1">
    <location>
        <begin position="51"/>
        <end position="73"/>
    </location>
</feature>
<dbReference type="Pfam" id="PF22633">
    <property type="entry name" value="F5_F8_type_C_2"/>
    <property type="match status" value="2"/>
</dbReference>
<dbReference type="GO" id="GO:0030246">
    <property type="term" value="F:carbohydrate binding"/>
    <property type="evidence" value="ECO:0007669"/>
    <property type="project" value="InterPro"/>
</dbReference>
<evidence type="ECO:0000256" key="1">
    <source>
        <dbReference type="SAM" id="MobiDB-lite"/>
    </source>
</evidence>
<dbReference type="InterPro" id="IPR041371">
    <property type="entry name" value="GH92_N"/>
</dbReference>
<dbReference type="Gene3D" id="1.20.1050.60">
    <property type="entry name" value="alpha-1,2-mannosidase"/>
    <property type="match status" value="1"/>
</dbReference>
<feature type="signal peptide" evidence="2">
    <location>
        <begin position="1"/>
        <end position="24"/>
    </location>
</feature>
<reference evidence="4 5" key="1">
    <citation type="submission" date="2018-05" db="EMBL/GenBank/DDBJ databases">
        <title>Micromonospora atacamensis sp. nov., a novel actinobacteria isolated from high altitude Atacama Desert soil.</title>
        <authorList>
            <person name="Carro L."/>
            <person name="Golinska P."/>
            <person name="Klenk H.-P."/>
            <person name="Goodfellow M."/>
        </authorList>
    </citation>
    <scope>NUCLEOTIDE SEQUENCE [LARGE SCALE GENOMIC DNA]</scope>
    <source>
        <strain evidence="4 5">5R2A7</strain>
    </source>
</reference>
<evidence type="ECO:0000313" key="5">
    <source>
        <dbReference type="Proteomes" id="UP000245410"/>
    </source>
</evidence>
<keyword evidence="5" id="KW-1185">Reference proteome</keyword>
<dbReference type="InterPro" id="IPR008928">
    <property type="entry name" value="6-hairpin_glycosidase_sf"/>
</dbReference>
<dbReference type="Pfam" id="PF17678">
    <property type="entry name" value="Glyco_hydro_92N"/>
    <property type="match status" value="1"/>
</dbReference>
<dbReference type="Gene3D" id="1.20.1610.10">
    <property type="entry name" value="alpha-1,2-mannosidases domains"/>
    <property type="match status" value="1"/>
</dbReference>
<dbReference type="SUPFAM" id="SSF48208">
    <property type="entry name" value="Six-hairpin glycosidases"/>
    <property type="match status" value="1"/>
</dbReference>
<gene>
    <name evidence="4" type="ORF">DKT68_02840</name>
</gene>
<dbReference type="OrthoDB" id="9804511at2"/>
<dbReference type="InterPro" id="IPR008979">
    <property type="entry name" value="Galactose-bd-like_sf"/>
</dbReference>
<dbReference type="PANTHER" id="PTHR12143">
    <property type="entry name" value="PEPTIDE N-GLYCANASE PNGASE -RELATED"/>
    <property type="match status" value="1"/>
</dbReference>
<dbReference type="InterPro" id="IPR050883">
    <property type="entry name" value="PNGase"/>
</dbReference>
<evidence type="ECO:0000256" key="2">
    <source>
        <dbReference type="SAM" id="SignalP"/>
    </source>
</evidence>
<dbReference type="Gene3D" id="2.70.98.10">
    <property type="match status" value="1"/>
</dbReference>
<dbReference type="GO" id="GO:0005975">
    <property type="term" value="P:carbohydrate metabolic process"/>
    <property type="evidence" value="ECO:0007669"/>
    <property type="project" value="InterPro"/>
</dbReference>
<dbReference type="GO" id="GO:0006516">
    <property type="term" value="P:glycoprotein catabolic process"/>
    <property type="evidence" value="ECO:0007669"/>
    <property type="project" value="TreeGrafter"/>
</dbReference>
<protein>
    <submittedName>
        <fullName evidence="4">Alpha-mannosidase</fullName>
    </submittedName>
</protein>
<dbReference type="NCBIfam" id="TIGR01180">
    <property type="entry name" value="aman2_put"/>
    <property type="match status" value="1"/>
</dbReference>
<organism evidence="4 5">
    <name type="scientific">Micromonospora acroterricola</name>
    <dbReference type="NCBI Taxonomy" id="2202421"/>
    <lineage>
        <taxon>Bacteria</taxon>
        <taxon>Bacillati</taxon>
        <taxon>Actinomycetota</taxon>
        <taxon>Actinomycetes</taxon>
        <taxon>Micromonosporales</taxon>
        <taxon>Micromonosporaceae</taxon>
        <taxon>Micromonospora</taxon>
    </lineage>
</organism>
<evidence type="ECO:0000313" key="4">
    <source>
        <dbReference type="EMBL" id="PWR12592.1"/>
    </source>
</evidence>
<dbReference type="Pfam" id="PF07971">
    <property type="entry name" value="Glyco_hydro_92"/>
    <property type="match status" value="1"/>
</dbReference>
<accession>A0A317DE72</accession>
<dbReference type="Gene3D" id="2.60.120.260">
    <property type="entry name" value="Galactose-binding domain-like"/>
    <property type="match status" value="2"/>
</dbReference>
<dbReference type="AlphaFoldDB" id="A0A317DE72"/>
<dbReference type="InterPro" id="IPR005887">
    <property type="entry name" value="GH92_a_mannosidase_put"/>
</dbReference>
<dbReference type="SUPFAM" id="SSF49785">
    <property type="entry name" value="Galactose-binding domain-like"/>
    <property type="match status" value="2"/>
</dbReference>
<dbReference type="GO" id="GO:0000224">
    <property type="term" value="F:peptide-N4-(N-acetyl-beta-glucosaminyl)asparagine amidase activity"/>
    <property type="evidence" value="ECO:0007669"/>
    <property type="project" value="TreeGrafter"/>
</dbReference>
<dbReference type="InterPro" id="IPR014718">
    <property type="entry name" value="GH-type_carb-bd"/>
</dbReference>
<dbReference type="EMBL" id="QGKR01000098">
    <property type="protein sequence ID" value="PWR12592.1"/>
    <property type="molecule type" value="Genomic_DNA"/>
</dbReference>
<feature type="domain" description="F5/8 type C" evidence="3">
    <location>
        <begin position="899"/>
        <end position="1047"/>
    </location>
</feature>
<evidence type="ECO:0000259" key="3">
    <source>
        <dbReference type="PROSITE" id="PS50022"/>
    </source>
</evidence>
<feature type="domain" description="F5/8 type C" evidence="3">
    <location>
        <begin position="760"/>
        <end position="898"/>
    </location>
</feature>
<name>A0A317DE72_9ACTN</name>
<dbReference type="PANTHER" id="PTHR12143:SF39">
    <property type="entry name" value="SECRETED PROTEIN"/>
    <property type="match status" value="1"/>
</dbReference>
<dbReference type="InterPro" id="IPR000421">
    <property type="entry name" value="FA58C"/>
</dbReference>
<dbReference type="GO" id="GO:0005829">
    <property type="term" value="C:cytosol"/>
    <property type="evidence" value="ECO:0007669"/>
    <property type="project" value="TreeGrafter"/>
</dbReference>
<feature type="chain" id="PRO_5039573932" evidence="2">
    <location>
        <begin position="25"/>
        <end position="1047"/>
    </location>
</feature>
<proteinExistence type="predicted"/>
<sequence>MPRSGPSRLLSLLATAVTGTSVLAAVAAPAAAAPLTLTSYVNPFIGTDDSNAPNPVGGGAGGSTVPGPIQPFGMVQLSPDTPTASPSGYRFSDTQIEEFSLTHFNGAGCANNEDLGILPITGALGSSPGTAWTSYRATQNKSQEQARPGFYQAVLSNYGNTKVEASATTRTAALRLTYPSTTSARVLINPSRSATGSRAGSIAINGSTVTGSVTGGGFCGSAKTYQIFYRMEFDRTPSGTGTWLGGTVTAGGTSVSGTNSGGYLTFDTSTNAVVQAKVGISFVSQAGAAANLAAEQSGFAFDTVRTTADAQWNTVLNRIQATGGTAADLQKFYTALYRVFINPNVSNDVNGQYRGFDNAIHTANHPVYQNYSGWDIYRSWAALIAYLAPQEAADIAKSMVLDGQQGGLLPKWSHNHNEAFVMTGDPGPIIVDSLYQFGVRDFDTAAALALMKKSSAGGTTQGSPIRGRQSGYVQRQYIDGDPSDSLEYSASDFAVAQFARALGDTATYNTHMTRAQWWRNTFNTESSYVHPRNADGTWPWPLDPASQSNFVEGNASQYTWMVPYNFAGLINLMGGRQTAIQRLDHHFTQTNGGQSQPYFYIGNEPEHGVPWAYHFAAAPAGTSAAVRRIMNESFTTGPGGLPGNDDLGATSAWFVWSALGMYPPTPGADTLALHGPLFPSMLVDRPTGDLQITAPAAGQGNQYVQGLSVNGTSTQRTWLRYADIAGGGTLSYSMGGAPSAWGTNPANVPPSFTDGFTPPPAAPDLGTNLAAGRPATGSAACTSTEGPDKAVDGKLGSTSKWCSLAAGTKTLQVDLGANQTVRSFVVKHVGLGGETTGWNTADFTIQTSTDGTTWTTRATVTGNRSSRTYHPIGAVTARYVRLAITTPTNNGNGAARIDEFEVYGGAAATNLALNRPAVADSQCATAEGPEKAVNGSTSGGTTDKWCSTGASKFLRIDLGATRSVTSIRVLHAGAGGENPAWNTRDFDLQVSADATTWTTVAPVRGNTADASEHPVSASGRYVRLTVLTPTQTTDQAARLYEVEVYGS</sequence>
<keyword evidence="2" id="KW-0732">Signal</keyword>
<comment type="caution">
    <text evidence="4">The sequence shown here is derived from an EMBL/GenBank/DDBJ whole genome shotgun (WGS) entry which is preliminary data.</text>
</comment>
<dbReference type="RefSeq" id="WP_109815872.1">
    <property type="nucleotide sequence ID" value="NZ_QGKR01000098.1"/>
</dbReference>